<dbReference type="EMBL" id="AGZR01000005">
    <property type="protein sequence ID" value="EPD33394.1"/>
    <property type="molecule type" value="Genomic_DNA"/>
</dbReference>
<dbReference type="SMART" id="SM00418">
    <property type="entry name" value="HTH_ARSR"/>
    <property type="match status" value="1"/>
</dbReference>
<dbReference type="CDD" id="cd00090">
    <property type="entry name" value="HTH_ARSR"/>
    <property type="match status" value="1"/>
</dbReference>
<keyword evidence="4" id="KW-1185">Reference proteome</keyword>
<dbReference type="HOGENOM" id="CLU_078469_0_0_11"/>
<dbReference type="AlphaFoldDB" id="S2X093"/>
<dbReference type="Pfam" id="PF12840">
    <property type="entry name" value="HTH_20"/>
    <property type="match status" value="1"/>
</dbReference>
<reference evidence="3 4" key="1">
    <citation type="submission" date="2013-04" db="EMBL/GenBank/DDBJ databases">
        <title>The Genome Sequence of Propionimicrobium lymphophilum ACS-093-V-SCH5.</title>
        <authorList>
            <consortium name="The Broad Institute Genomics Platform"/>
            <person name="Earl A."/>
            <person name="Ward D."/>
            <person name="Feldgarden M."/>
            <person name="Gevers D."/>
            <person name="Saerens B."/>
            <person name="Vaneechoutte M."/>
            <person name="Walker B."/>
            <person name="Young S."/>
            <person name="Zeng Q."/>
            <person name="Gargeya S."/>
            <person name="Fitzgerald M."/>
            <person name="Haas B."/>
            <person name="Abouelleil A."/>
            <person name="Allen A.W."/>
            <person name="Alvarado L."/>
            <person name="Arachchi H.M."/>
            <person name="Berlin A.M."/>
            <person name="Chapman S.B."/>
            <person name="Gainer-Dewar J."/>
            <person name="Goldberg J."/>
            <person name="Griggs A."/>
            <person name="Gujja S."/>
            <person name="Hansen M."/>
            <person name="Howarth C."/>
            <person name="Imamovic A."/>
            <person name="Ireland A."/>
            <person name="Larimer J."/>
            <person name="McCowan C."/>
            <person name="Murphy C."/>
            <person name="Pearson M."/>
            <person name="Poon T.W."/>
            <person name="Priest M."/>
            <person name="Roberts A."/>
            <person name="Saif S."/>
            <person name="Shea T."/>
            <person name="Sisk P."/>
            <person name="Sykes S."/>
            <person name="Wortman J."/>
            <person name="Nusbaum C."/>
            <person name="Birren B."/>
        </authorList>
    </citation>
    <scope>NUCLEOTIDE SEQUENCE [LARGE SCALE GENOMIC DNA]</scope>
    <source>
        <strain evidence="3 4">ACS-093-V-SCH5</strain>
    </source>
</reference>
<name>S2X093_9ACTN</name>
<evidence type="ECO:0000259" key="2">
    <source>
        <dbReference type="SMART" id="SM00418"/>
    </source>
</evidence>
<feature type="domain" description="HTH arsR-type" evidence="2">
    <location>
        <begin position="13"/>
        <end position="101"/>
    </location>
</feature>
<proteinExistence type="predicted"/>
<dbReference type="InterPro" id="IPR050313">
    <property type="entry name" value="Carb_Metab_HTH_regulators"/>
</dbReference>
<dbReference type="PANTHER" id="PTHR30363:SF28">
    <property type="entry name" value="TRANSCRIPTIONAL REGULATORY PROTEIN-RELATED"/>
    <property type="match status" value="1"/>
</dbReference>
<dbReference type="InterPro" id="IPR036390">
    <property type="entry name" value="WH_DNA-bd_sf"/>
</dbReference>
<gene>
    <name evidence="3" type="ORF">HMPREF9306_00934</name>
</gene>
<dbReference type="InterPro" id="IPR001845">
    <property type="entry name" value="HTH_ArsR_DNA-bd_dom"/>
</dbReference>
<feature type="region of interest" description="Disordered" evidence="1">
    <location>
        <begin position="1"/>
        <end position="22"/>
    </location>
</feature>
<dbReference type="InterPro" id="IPR011991">
    <property type="entry name" value="ArsR-like_HTH"/>
</dbReference>
<evidence type="ECO:0000313" key="3">
    <source>
        <dbReference type="EMBL" id="EPD33394.1"/>
    </source>
</evidence>
<dbReference type="STRING" id="883161.HMPREF9306_00934"/>
<dbReference type="SUPFAM" id="SSF46785">
    <property type="entry name" value="Winged helix' DNA-binding domain"/>
    <property type="match status" value="1"/>
</dbReference>
<comment type="caution">
    <text evidence="3">The sequence shown here is derived from an EMBL/GenBank/DDBJ whole genome shotgun (WGS) entry which is preliminary data.</text>
</comment>
<sequence length="249" mass="27170">MKYVESMQENADAALTGASDDSSTRQRVLASLMEDGPLTAVQLADELDMTTAGVRRHLTSLYEEGLVELRDPKKAKRGRGRPAHYYVLSSAGRAMFGQAYDELAVSAIEEIESAAGSEGVRRLTEKRMAPIEDDYMSLRAEDPDKTIPQALAEALNNAGYFASEETFEGEADIYQNHCPVAKVAAIYPQFCSDETEILSRLAGPGHDIKRVSTIAAGSPRCRMHIVGGNRTEFLTLPNNADLNIAEGNR</sequence>
<dbReference type="Gene3D" id="1.10.10.10">
    <property type="entry name" value="Winged helix-like DNA-binding domain superfamily/Winged helix DNA-binding domain"/>
    <property type="match status" value="1"/>
</dbReference>
<accession>S2X093</accession>
<dbReference type="Proteomes" id="UP000014417">
    <property type="component" value="Unassembled WGS sequence"/>
</dbReference>
<protein>
    <recommendedName>
        <fullName evidence="2">HTH arsR-type domain-containing protein</fullName>
    </recommendedName>
</protein>
<evidence type="ECO:0000256" key="1">
    <source>
        <dbReference type="SAM" id="MobiDB-lite"/>
    </source>
</evidence>
<dbReference type="GO" id="GO:0003700">
    <property type="term" value="F:DNA-binding transcription factor activity"/>
    <property type="evidence" value="ECO:0007669"/>
    <property type="project" value="InterPro"/>
</dbReference>
<organism evidence="3 4">
    <name type="scientific">Propionimicrobium lymphophilum ACS-093-V-SCH5</name>
    <dbReference type="NCBI Taxonomy" id="883161"/>
    <lineage>
        <taxon>Bacteria</taxon>
        <taxon>Bacillati</taxon>
        <taxon>Actinomycetota</taxon>
        <taxon>Actinomycetes</taxon>
        <taxon>Propionibacteriales</taxon>
        <taxon>Propionibacteriaceae</taxon>
        <taxon>Propionimicrobium</taxon>
    </lineage>
</organism>
<dbReference type="InterPro" id="IPR036388">
    <property type="entry name" value="WH-like_DNA-bd_sf"/>
</dbReference>
<evidence type="ECO:0000313" key="4">
    <source>
        <dbReference type="Proteomes" id="UP000014417"/>
    </source>
</evidence>
<dbReference type="PANTHER" id="PTHR30363">
    <property type="entry name" value="HTH-TYPE TRANSCRIPTIONAL REGULATOR SRLR-RELATED"/>
    <property type="match status" value="1"/>
</dbReference>